<dbReference type="Proteomes" id="UP000286045">
    <property type="component" value="Unassembled WGS sequence"/>
</dbReference>
<evidence type="ECO:0000313" key="1">
    <source>
        <dbReference type="EMBL" id="RWA07598.1"/>
    </source>
</evidence>
<comment type="caution">
    <text evidence="1">The sequence shown here is derived from an EMBL/GenBank/DDBJ whole genome shotgun (WGS) entry which is preliminary data.</text>
</comment>
<name>A0A439CZN0_9PEZI</name>
<keyword evidence="2" id="KW-1185">Reference proteome</keyword>
<evidence type="ECO:0000313" key="2">
    <source>
        <dbReference type="Proteomes" id="UP000286045"/>
    </source>
</evidence>
<protein>
    <submittedName>
        <fullName evidence="1">Uncharacterized protein</fullName>
    </submittedName>
</protein>
<dbReference type="AlphaFoldDB" id="A0A439CZN0"/>
<dbReference type="EMBL" id="RYZI01000249">
    <property type="protein sequence ID" value="RWA07598.1"/>
    <property type="molecule type" value="Genomic_DNA"/>
</dbReference>
<reference evidence="1 2" key="1">
    <citation type="submission" date="2018-12" db="EMBL/GenBank/DDBJ databases">
        <title>Draft genome sequence of Xylaria grammica IHI A82.</title>
        <authorList>
            <person name="Buettner E."/>
            <person name="Kellner H."/>
        </authorList>
    </citation>
    <scope>NUCLEOTIDE SEQUENCE [LARGE SCALE GENOMIC DNA]</scope>
    <source>
        <strain evidence="1 2">IHI A82</strain>
    </source>
</reference>
<organism evidence="1 2">
    <name type="scientific">Xylaria grammica</name>
    <dbReference type="NCBI Taxonomy" id="363999"/>
    <lineage>
        <taxon>Eukaryota</taxon>
        <taxon>Fungi</taxon>
        <taxon>Dikarya</taxon>
        <taxon>Ascomycota</taxon>
        <taxon>Pezizomycotina</taxon>
        <taxon>Sordariomycetes</taxon>
        <taxon>Xylariomycetidae</taxon>
        <taxon>Xylariales</taxon>
        <taxon>Xylariaceae</taxon>
        <taxon>Xylaria</taxon>
    </lineage>
</organism>
<accession>A0A439CZN0</accession>
<sequence length="183" mass="21275">MSHSMDCCKFKKGEDTCGKPTVDWCLCEEHETLRMETHNFYKHAEAQWKNVDPAESDEHVFEHRHKFLLLAVAGRLVHSKLFFEGERCDSHALYVGGLYWQMKQEEVLLVKRGKGFVVEGASYDDMLSVAKESVKEAFFEWHKSDKTNSIYHHIRGFPRAIASGTEVPEAVRRRMNPPENTDW</sequence>
<proteinExistence type="predicted"/>
<gene>
    <name evidence="1" type="ORF">EKO27_g7512</name>
</gene>